<dbReference type="EnsemblMetazoa" id="Aqu2.1.42832_001">
    <property type="protein sequence ID" value="Aqu2.1.42832_001"/>
    <property type="gene ID" value="Aqu2.1.42832"/>
</dbReference>
<reference evidence="1" key="1">
    <citation type="submission" date="2017-05" db="UniProtKB">
        <authorList>
            <consortium name="EnsemblMetazoa"/>
        </authorList>
    </citation>
    <scope>IDENTIFICATION</scope>
</reference>
<evidence type="ECO:0000313" key="1">
    <source>
        <dbReference type="EnsemblMetazoa" id="Aqu2.1.42832_001"/>
    </source>
</evidence>
<organism evidence="1">
    <name type="scientific">Amphimedon queenslandica</name>
    <name type="common">Sponge</name>
    <dbReference type="NCBI Taxonomy" id="400682"/>
    <lineage>
        <taxon>Eukaryota</taxon>
        <taxon>Metazoa</taxon>
        <taxon>Porifera</taxon>
        <taxon>Demospongiae</taxon>
        <taxon>Heteroscleromorpha</taxon>
        <taxon>Haplosclerida</taxon>
        <taxon>Niphatidae</taxon>
        <taxon>Amphimedon</taxon>
    </lineage>
</organism>
<dbReference type="InParanoid" id="A0A1X7VRU8"/>
<protein>
    <submittedName>
        <fullName evidence="1">Uncharacterized protein</fullName>
    </submittedName>
</protein>
<sequence>MTRTLTTGVKIVEDKSKLEKQLRECWELEALGVVEPEMSLYDQFKDHISFDGTRKLPCHGRTMQ</sequence>
<accession>A0A1X7VRU8</accession>
<dbReference type="AlphaFoldDB" id="A0A1X7VRU8"/>
<name>A0A1X7VRU8_AMPQE</name>
<proteinExistence type="predicted"/>